<organism evidence="1 2">
    <name type="scientific">Candidatus Sungbacteria bacterium RIFCSPHIGHO2_02_FULL_51_29</name>
    <dbReference type="NCBI Taxonomy" id="1802273"/>
    <lineage>
        <taxon>Bacteria</taxon>
        <taxon>Candidatus Sungiibacteriota</taxon>
    </lineage>
</organism>
<evidence type="ECO:0000313" key="2">
    <source>
        <dbReference type="Proteomes" id="UP000177811"/>
    </source>
</evidence>
<name>A0A1G2KSM0_9BACT</name>
<protein>
    <submittedName>
        <fullName evidence="1">Uncharacterized protein</fullName>
    </submittedName>
</protein>
<dbReference type="Proteomes" id="UP000177811">
    <property type="component" value="Unassembled WGS sequence"/>
</dbReference>
<gene>
    <name evidence="1" type="ORF">A3C16_03200</name>
</gene>
<accession>A0A1G2KSM0</accession>
<dbReference type="AlphaFoldDB" id="A0A1G2KSM0"/>
<comment type="caution">
    <text evidence="1">The sequence shown here is derived from an EMBL/GenBank/DDBJ whole genome shotgun (WGS) entry which is preliminary data.</text>
</comment>
<sequence length="138" mass="15985">MEEMTMAGKRFIATFILTRGEYEGFPNIASFLTLPAPAVGDTHKTRTITEYEFALTQDHIRVIREQTERDQLARPDDTDQKRVSLFIRRSQSPFNLEFRGAREIPAGTPDEDDSDFSDLLDLWFDEAETTLLQERPNR</sequence>
<dbReference type="EMBL" id="MHQL01000040">
    <property type="protein sequence ID" value="OHA02284.1"/>
    <property type="molecule type" value="Genomic_DNA"/>
</dbReference>
<evidence type="ECO:0000313" key="1">
    <source>
        <dbReference type="EMBL" id="OHA02284.1"/>
    </source>
</evidence>
<reference evidence="1 2" key="1">
    <citation type="journal article" date="2016" name="Nat. Commun.">
        <title>Thousands of microbial genomes shed light on interconnected biogeochemical processes in an aquifer system.</title>
        <authorList>
            <person name="Anantharaman K."/>
            <person name="Brown C.T."/>
            <person name="Hug L.A."/>
            <person name="Sharon I."/>
            <person name="Castelle C.J."/>
            <person name="Probst A.J."/>
            <person name="Thomas B.C."/>
            <person name="Singh A."/>
            <person name="Wilkins M.J."/>
            <person name="Karaoz U."/>
            <person name="Brodie E.L."/>
            <person name="Williams K.H."/>
            <person name="Hubbard S.S."/>
            <person name="Banfield J.F."/>
        </authorList>
    </citation>
    <scope>NUCLEOTIDE SEQUENCE [LARGE SCALE GENOMIC DNA]</scope>
</reference>
<proteinExistence type="predicted"/>